<accession>A0A839R2F1</accession>
<keyword evidence="3" id="KW-0804">Transcription</keyword>
<proteinExistence type="predicted"/>
<dbReference type="InterPro" id="IPR001034">
    <property type="entry name" value="DeoR_HTH"/>
</dbReference>
<dbReference type="PANTHER" id="PTHR30363">
    <property type="entry name" value="HTH-TYPE TRANSCRIPTIONAL REGULATOR SRLR-RELATED"/>
    <property type="match status" value="1"/>
</dbReference>
<dbReference type="PRINTS" id="PR00037">
    <property type="entry name" value="HTHLACR"/>
</dbReference>
<organism evidence="5 6">
    <name type="scientific">Helcobacillus massiliensis</name>
    <dbReference type="NCBI Taxonomy" id="521392"/>
    <lineage>
        <taxon>Bacteria</taxon>
        <taxon>Bacillati</taxon>
        <taxon>Actinomycetota</taxon>
        <taxon>Actinomycetes</taxon>
        <taxon>Micrococcales</taxon>
        <taxon>Dermabacteraceae</taxon>
        <taxon>Helcobacillus</taxon>
    </lineage>
</organism>
<gene>
    <name evidence="5" type="ORF">FHX50_001299</name>
</gene>
<dbReference type="SUPFAM" id="SSF100950">
    <property type="entry name" value="NagB/RpiA/CoA transferase-like"/>
    <property type="match status" value="1"/>
</dbReference>
<dbReference type="Pfam" id="PF00455">
    <property type="entry name" value="DeoRC"/>
    <property type="match status" value="1"/>
</dbReference>
<dbReference type="Proteomes" id="UP000568050">
    <property type="component" value="Unassembled WGS sequence"/>
</dbReference>
<dbReference type="SMART" id="SM01134">
    <property type="entry name" value="DeoRC"/>
    <property type="match status" value="1"/>
</dbReference>
<protein>
    <submittedName>
        <fullName evidence="5">DeoR family transcriptional regulator of aga operon</fullName>
    </submittedName>
</protein>
<dbReference type="SUPFAM" id="SSF46785">
    <property type="entry name" value="Winged helix' DNA-binding domain"/>
    <property type="match status" value="1"/>
</dbReference>
<keyword evidence="2" id="KW-0238">DNA-binding</keyword>
<dbReference type="PROSITE" id="PS51000">
    <property type="entry name" value="HTH_DEOR_2"/>
    <property type="match status" value="1"/>
</dbReference>
<dbReference type="PANTHER" id="PTHR30363:SF44">
    <property type="entry name" value="AGA OPERON TRANSCRIPTIONAL REPRESSOR-RELATED"/>
    <property type="match status" value="1"/>
</dbReference>
<dbReference type="GO" id="GO:0003700">
    <property type="term" value="F:DNA-binding transcription factor activity"/>
    <property type="evidence" value="ECO:0007669"/>
    <property type="project" value="InterPro"/>
</dbReference>
<keyword evidence="6" id="KW-1185">Reference proteome</keyword>
<dbReference type="PROSITE" id="PS00894">
    <property type="entry name" value="HTH_DEOR_1"/>
    <property type="match status" value="1"/>
</dbReference>
<comment type="caution">
    <text evidence="5">The sequence shown here is derived from an EMBL/GenBank/DDBJ whole genome shotgun (WGS) entry which is preliminary data.</text>
</comment>
<dbReference type="Pfam" id="PF08220">
    <property type="entry name" value="HTH_DeoR"/>
    <property type="match status" value="1"/>
</dbReference>
<evidence type="ECO:0000256" key="1">
    <source>
        <dbReference type="ARBA" id="ARBA00023015"/>
    </source>
</evidence>
<feature type="domain" description="HTH deoR-type" evidence="4">
    <location>
        <begin position="14"/>
        <end position="69"/>
    </location>
</feature>
<dbReference type="SMART" id="SM00420">
    <property type="entry name" value="HTH_DEOR"/>
    <property type="match status" value="1"/>
</dbReference>
<reference evidence="5 6" key="1">
    <citation type="submission" date="2020-08" db="EMBL/GenBank/DDBJ databases">
        <title>Sequencing the genomes of 1000 actinobacteria strains.</title>
        <authorList>
            <person name="Klenk H.-P."/>
        </authorList>
    </citation>
    <scope>NUCLEOTIDE SEQUENCE [LARGE SCALE GENOMIC DNA]</scope>
    <source>
        <strain evidence="5 6">DSM 23040</strain>
    </source>
</reference>
<evidence type="ECO:0000256" key="2">
    <source>
        <dbReference type="ARBA" id="ARBA00023125"/>
    </source>
</evidence>
<evidence type="ECO:0000256" key="3">
    <source>
        <dbReference type="ARBA" id="ARBA00023163"/>
    </source>
</evidence>
<dbReference type="GO" id="GO:0003677">
    <property type="term" value="F:DNA binding"/>
    <property type="evidence" value="ECO:0007669"/>
    <property type="project" value="UniProtKB-KW"/>
</dbReference>
<dbReference type="InterPro" id="IPR018356">
    <property type="entry name" value="Tscrpt_reg_HTH_DeoR_CS"/>
</dbReference>
<sequence>MSSDRHVPPVGHDKSSRWDFVLGQLAQTKRLSVADVAAQLGISESTVRRDFVDMEKAQLARRVHGGLVAVDIAYNLAASPRGDGAGDQRERIAAAAAAMVQPGSIVGFNGGRTTTASARRIVARSDLDTGGSVPGLTVVCAALNIAMETVLRPAVRTVVLGGVAEPRSFELTGPLAQYTMRDLWLDIMFVGVIGVDVDAGITCDSDAEAGVTRTMISHSRRVVGLATGDKIGKRALAGICPLSALTDLIVTGDVPAQLREACAERHVRLHAV</sequence>
<dbReference type="EMBL" id="JACHWP010000002">
    <property type="protein sequence ID" value="MBB3023016.1"/>
    <property type="molecule type" value="Genomic_DNA"/>
</dbReference>
<dbReference type="InterPro" id="IPR036390">
    <property type="entry name" value="WH_DNA-bd_sf"/>
</dbReference>
<dbReference type="InterPro" id="IPR014036">
    <property type="entry name" value="DeoR-like_C"/>
</dbReference>
<evidence type="ECO:0000313" key="6">
    <source>
        <dbReference type="Proteomes" id="UP000568050"/>
    </source>
</evidence>
<dbReference type="InterPro" id="IPR037171">
    <property type="entry name" value="NagB/RpiA_transferase-like"/>
</dbReference>
<keyword evidence="1" id="KW-0805">Transcription regulation</keyword>
<dbReference type="InterPro" id="IPR050313">
    <property type="entry name" value="Carb_Metab_HTH_regulators"/>
</dbReference>
<name>A0A839R2F1_9MICO</name>
<dbReference type="RefSeq" id="WP_183375763.1">
    <property type="nucleotide sequence ID" value="NZ_CBCSFZ010000001.1"/>
</dbReference>
<evidence type="ECO:0000259" key="4">
    <source>
        <dbReference type="PROSITE" id="PS51000"/>
    </source>
</evidence>
<dbReference type="AlphaFoldDB" id="A0A839R2F1"/>
<evidence type="ECO:0000313" key="5">
    <source>
        <dbReference type="EMBL" id="MBB3023016.1"/>
    </source>
</evidence>